<keyword evidence="3 6" id="KW-0812">Transmembrane</keyword>
<keyword evidence="5 6" id="KW-0472">Membrane</keyword>
<feature type="transmembrane region" description="Helical" evidence="6">
    <location>
        <begin position="131"/>
        <end position="149"/>
    </location>
</feature>
<accession>A0ABR8TL55</accession>
<feature type="transmembrane region" description="Helical" evidence="6">
    <location>
        <begin position="189"/>
        <end position="207"/>
    </location>
</feature>
<dbReference type="Proteomes" id="UP000611945">
    <property type="component" value="Unassembled WGS sequence"/>
</dbReference>
<evidence type="ECO:0000256" key="3">
    <source>
        <dbReference type="ARBA" id="ARBA00022692"/>
    </source>
</evidence>
<dbReference type="PANTHER" id="PTHR30294:SF29">
    <property type="entry name" value="MULTIDRUG ABC TRANSPORTER PERMEASE YBHS-RELATED"/>
    <property type="match status" value="1"/>
</dbReference>
<evidence type="ECO:0000256" key="2">
    <source>
        <dbReference type="ARBA" id="ARBA00022475"/>
    </source>
</evidence>
<dbReference type="PANTHER" id="PTHR30294">
    <property type="entry name" value="MEMBRANE COMPONENT OF ABC TRANSPORTER YHHJ-RELATED"/>
    <property type="match status" value="1"/>
</dbReference>
<organism evidence="7 8">
    <name type="scientific">Serpens gallinarum</name>
    <dbReference type="NCBI Taxonomy" id="2763075"/>
    <lineage>
        <taxon>Bacteria</taxon>
        <taxon>Pseudomonadati</taxon>
        <taxon>Pseudomonadota</taxon>
        <taxon>Gammaproteobacteria</taxon>
        <taxon>Pseudomonadales</taxon>
        <taxon>Pseudomonadaceae</taxon>
        <taxon>Pseudomonas</taxon>
    </lineage>
</organism>
<keyword evidence="4 6" id="KW-1133">Transmembrane helix</keyword>
<name>A0ABR8TL55_9PSED</name>
<comment type="caution">
    <text evidence="7">The sequence shown here is derived from an EMBL/GenBank/DDBJ whole genome shotgun (WGS) entry which is preliminary data.</text>
</comment>
<feature type="transmembrane region" description="Helical" evidence="6">
    <location>
        <begin position="161"/>
        <end position="183"/>
    </location>
</feature>
<evidence type="ECO:0000256" key="1">
    <source>
        <dbReference type="ARBA" id="ARBA00004651"/>
    </source>
</evidence>
<evidence type="ECO:0000256" key="5">
    <source>
        <dbReference type="ARBA" id="ARBA00023136"/>
    </source>
</evidence>
<keyword evidence="2" id="KW-1003">Cell membrane</keyword>
<evidence type="ECO:0000256" key="6">
    <source>
        <dbReference type="SAM" id="Phobius"/>
    </source>
</evidence>
<dbReference type="Pfam" id="PF12679">
    <property type="entry name" value="ABC2_membrane_2"/>
    <property type="match status" value="1"/>
</dbReference>
<feature type="transmembrane region" description="Helical" evidence="6">
    <location>
        <begin position="95"/>
        <end position="119"/>
    </location>
</feature>
<comment type="subcellular location">
    <subcellularLocation>
        <location evidence="1">Cell membrane</location>
        <topology evidence="1">Multi-pass membrane protein</topology>
    </subcellularLocation>
</comment>
<evidence type="ECO:0000313" key="8">
    <source>
        <dbReference type="Proteomes" id="UP000611945"/>
    </source>
</evidence>
<evidence type="ECO:0000313" key="7">
    <source>
        <dbReference type="EMBL" id="MBD7976507.1"/>
    </source>
</evidence>
<proteinExistence type="predicted"/>
<feature type="transmembrane region" description="Helical" evidence="6">
    <location>
        <begin position="219"/>
        <end position="238"/>
    </location>
</feature>
<dbReference type="RefSeq" id="WP_251835253.1">
    <property type="nucleotide sequence ID" value="NZ_JACSQG010000001.1"/>
</dbReference>
<reference evidence="7 8" key="1">
    <citation type="submission" date="2020-08" db="EMBL/GenBank/DDBJ databases">
        <title>A Genomic Blueprint of the Chicken Gut Microbiome.</title>
        <authorList>
            <person name="Gilroy R."/>
            <person name="Ravi A."/>
            <person name="Getino M."/>
            <person name="Pursley I."/>
            <person name="Horton D.L."/>
            <person name="Alikhan N.-F."/>
            <person name="Baker D."/>
            <person name="Gharbi K."/>
            <person name="Hall N."/>
            <person name="Watson M."/>
            <person name="Adriaenssens E.M."/>
            <person name="Foster-Nyarko E."/>
            <person name="Jarju S."/>
            <person name="Secka A."/>
            <person name="Antonio M."/>
            <person name="Oren A."/>
            <person name="Chaudhuri R."/>
            <person name="La Ragione R.M."/>
            <person name="Hildebrand F."/>
            <person name="Pallen M.J."/>
        </authorList>
    </citation>
    <scope>NUCLEOTIDE SEQUENCE [LARGE SCALE GENOMIC DNA]</scope>
    <source>
        <strain evidence="7 8">Sa2CUA2</strain>
    </source>
</reference>
<protein>
    <submittedName>
        <fullName evidence="7">ABC transporter permease subunit</fullName>
    </submittedName>
</protein>
<dbReference type="InterPro" id="IPR051449">
    <property type="entry name" value="ABC-2_transporter_component"/>
</dbReference>
<feature type="transmembrane region" description="Helical" evidence="6">
    <location>
        <begin position="58"/>
        <end position="74"/>
    </location>
</feature>
<feature type="transmembrane region" description="Helical" evidence="6">
    <location>
        <begin position="12"/>
        <end position="38"/>
    </location>
</feature>
<gene>
    <name evidence="7" type="ORF">H9642_04825</name>
</gene>
<dbReference type="EMBL" id="JACSQG010000001">
    <property type="protein sequence ID" value="MBD7976507.1"/>
    <property type="molecule type" value="Genomic_DNA"/>
</dbReference>
<sequence>MKQLPVIFKRELASYFATPLAYIFLMIFLVLTGVFTFYLGGFFERGQADLGSFFAFHPWLYLFLVPAIAMRLWAEERKSGTLELLMTLPITRAEAVAGKFLAAWVFAGLALLLTFPMVLTVNYLGEPDNGAILTGYLGSWLLAGAYLAVGSCMSALARNQVIAFMLTVSLCFLFIVSGFPMVIDAFSAWAPQGMIDAVASLSFLIRFEAISKGVIDLRDLLYFLSFIVAWMAATAVVVDLKKAD</sequence>
<keyword evidence="8" id="KW-1185">Reference proteome</keyword>
<evidence type="ECO:0000256" key="4">
    <source>
        <dbReference type="ARBA" id="ARBA00022989"/>
    </source>
</evidence>